<gene>
    <name evidence="1" type="primary">A10g501220.1_BraROA</name>
    <name evidence="1" type="ORF">IGI04_039693</name>
</gene>
<evidence type="ECO:0000313" key="2">
    <source>
        <dbReference type="Proteomes" id="UP000823674"/>
    </source>
</evidence>
<reference evidence="1 2" key="1">
    <citation type="submission" date="2021-03" db="EMBL/GenBank/DDBJ databases">
        <authorList>
            <person name="King G.J."/>
            <person name="Bancroft I."/>
            <person name="Baten A."/>
            <person name="Bloomfield J."/>
            <person name="Borpatragohain P."/>
            <person name="He Z."/>
            <person name="Irish N."/>
            <person name="Irwin J."/>
            <person name="Liu K."/>
            <person name="Mauleon R.P."/>
            <person name="Moore J."/>
            <person name="Morris R."/>
            <person name="Ostergaard L."/>
            <person name="Wang B."/>
            <person name="Wells R."/>
        </authorList>
    </citation>
    <scope>NUCLEOTIDE SEQUENCE [LARGE SCALE GENOMIC DNA]</scope>
    <source>
        <strain evidence="1">R-o-18</strain>
        <tissue evidence="1">Leaf</tissue>
    </source>
</reference>
<accession>A0ABQ7KKL0</accession>
<keyword evidence="2" id="KW-1185">Reference proteome</keyword>
<proteinExistence type="predicted"/>
<name>A0ABQ7KKL0_BRACM</name>
<dbReference type="EMBL" id="JADBGQ010000010">
    <property type="protein sequence ID" value="KAG5375097.1"/>
    <property type="molecule type" value="Genomic_DNA"/>
</dbReference>
<protein>
    <submittedName>
        <fullName evidence="1">Uncharacterized protein</fullName>
    </submittedName>
</protein>
<evidence type="ECO:0000313" key="1">
    <source>
        <dbReference type="EMBL" id="KAG5375097.1"/>
    </source>
</evidence>
<comment type="caution">
    <text evidence="1">The sequence shown here is derived from an EMBL/GenBank/DDBJ whole genome shotgun (WGS) entry which is preliminary data.</text>
</comment>
<organism evidence="1 2">
    <name type="scientific">Brassica rapa subsp. trilocularis</name>
    <dbReference type="NCBI Taxonomy" id="1813537"/>
    <lineage>
        <taxon>Eukaryota</taxon>
        <taxon>Viridiplantae</taxon>
        <taxon>Streptophyta</taxon>
        <taxon>Embryophyta</taxon>
        <taxon>Tracheophyta</taxon>
        <taxon>Spermatophyta</taxon>
        <taxon>Magnoliopsida</taxon>
        <taxon>eudicotyledons</taxon>
        <taxon>Gunneridae</taxon>
        <taxon>Pentapetalae</taxon>
        <taxon>rosids</taxon>
        <taxon>malvids</taxon>
        <taxon>Brassicales</taxon>
        <taxon>Brassicaceae</taxon>
        <taxon>Brassiceae</taxon>
        <taxon>Brassica</taxon>
    </lineage>
</organism>
<dbReference type="Proteomes" id="UP000823674">
    <property type="component" value="Chromosome A10"/>
</dbReference>
<sequence length="60" mass="7161">MPKQETEICLLFIRIGEDEEDDLVDQERDPIRKQSKLEIETHFQIIMKIRRAEGFENAKS</sequence>